<evidence type="ECO:0000256" key="1">
    <source>
        <dbReference type="SAM" id="MobiDB-lite"/>
    </source>
</evidence>
<dbReference type="InterPro" id="IPR049362">
    <property type="entry name" value="TTI1_rpt"/>
</dbReference>
<dbReference type="Proteomes" id="UP000242287">
    <property type="component" value="Unassembled WGS sequence"/>
</dbReference>
<sequence>MPSPSSTIPPPSIPDDIRQQTFQDFKAICVPLMASSSLSLSSIPRVSQLLTDLIKLLRDINEPVHLTPSLMSYIFFPLSTILRRNPSSAIPDQILEKLFTLITSLCEHWWWTCDLTLWEQIFMLCGAVIGGIESTGKTKDRDEETKEAATRCLLSLLRERTLEDALLHSLPATQAQSRKVELVSHTQSEKFVPILGQVLDSVLLITQSPNLDTQLVSLEVTHLLLDVYAPDYLIPSVLPGVVSSMTKVALGTSKKKGWANGDLVAAALKIMQIMIVKAISDDVCTQTGALNQPESLEALAALVSGIQPEIPQHQLPPYSTHRTPSWLRATSSQLHIAISSLTPLISHPTPSAHLALVRFSATVLEATPFTLSQSQPLLMRFLLSFSNSDLPAISGEAQDHLHKLCTAPSAARDEILQTLMQIAKDNLLNLPRLLPSMSETRVQHAAGLVTAICHLASTGDNASGVPLVSSGIGKLLGQMGGVERWGWTLMSVLIPLEPKIIAHTSVSRLMLENDPHASDWPVFPRLMFKNVASANTIDALETMFQALGYAGGDNALFTVEWFINAGLTGRDNHAVTAMWCACRLLEGIASISLSERLDCNKDSRPRSQWLERLARALAKDAAEIWNDTTIGGNDTGVKGGKTKNPDTHDDLVSVEHVRGIIPVHETLNIMHTQTQKPPRPRTQRLLHRALTLQLLAITAGILQSQFPSLFIQTLYPVLHSIISTDSFLSLTALATLKYITMVTSYASPANLILSNFDYALDSVARRLTRRWLDMNATKVLLILIRLVGSDIVERASDVVEECFDRLDEYHGYPQVVEGLVEVLGEVIQIIRSDFEAPSKPSNLPPSMEQQYGVEAFVEWYGKPGNITAARDGEEYGPAPRTAWCSNNKTDGSTVSEDQGDNTKENPSSNPINALTQQIVSRSMYFLTHGSPAIRAQILKLLAHSAAVLPEPALMPSIHSAWPFVLNRLSDSEPFVISAAASLIETLTIYAGDSMFRRIWDDVWPRFERLLNKLDAVDSQSALARRGYGAIGTESAYTHSHRLYRSIIKTMTAAIQGVHPHELSVWHVSLAFRRFLNGDAHEELQKIARDLYVAIASRNADIVWLALFATSKNKSPITQFLWQAKWNIEANVEKIYDKMDQRPSQLPTDM</sequence>
<dbReference type="InterPro" id="IPR011989">
    <property type="entry name" value="ARM-like"/>
</dbReference>
<evidence type="ECO:0000259" key="2">
    <source>
        <dbReference type="Pfam" id="PF24173"/>
    </source>
</evidence>
<dbReference type="OrthoDB" id="49511at2759"/>
<evidence type="ECO:0000313" key="4">
    <source>
        <dbReference type="EMBL" id="PFH49688.1"/>
    </source>
</evidence>
<gene>
    <name evidence="4" type="ORF">AMATHDRAFT_76065</name>
</gene>
<dbReference type="InterPro" id="IPR057567">
    <property type="entry name" value="TPR_TTI1_C"/>
</dbReference>
<accession>A0A2A9NHZ0</accession>
<dbReference type="AlphaFoldDB" id="A0A2A9NHZ0"/>
<dbReference type="Pfam" id="PF21547">
    <property type="entry name" value="TTI1"/>
    <property type="match status" value="1"/>
</dbReference>
<dbReference type="PANTHER" id="PTHR18460">
    <property type="entry name" value="TEL2 INTERACTING PROTEIN 1 TTI1 FAMILY MEMBER"/>
    <property type="match status" value="1"/>
</dbReference>
<evidence type="ECO:0000259" key="3">
    <source>
        <dbReference type="Pfam" id="PF24181"/>
    </source>
</evidence>
<feature type="region of interest" description="Disordered" evidence="1">
    <location>
        <begin position="868"/>
        <end position="911"/>
    </location>
</feature>
<feature type="domain" description="TTI1 N-terminal TPR" evidence="2">
    <location>
        <begin position="22"/>
        <end position="388"/>
    </location>
</feature>
<dbReference type="SUPFAM" id="SSF48371">
    <property type="entry name" value="ARM repeat"/>
    <property type="match status" value="1"/>
</dbReference>
<evidence type="ECO:0000313" key="5">
    <source>
        <dbReference type="Proteomes" id="UP000242287"/>
    </source>
</evidence>
<dbReference type="PANTHER" id="PTHR18460:SF3">
    <property type="entry name" value="TELO2-INTERACTING PROTEIN 1 HOMOLOG"/>
    <property type="match status" value="1"/>
</dbReference>
<dbReference type="GO" id="GO:0005737">
    <property type="term" value="C:cytoplasm"/>
    <property type="evidence" value="ECO:0007669"/>
    <property type="project" value="TreeGrafter"/>
</dbReference>
<reference evidence="4 5" key="1">
    <citation type="submission" date="2014-02" db="EMBL/GenBank/DDBJ databases">
        <title>Transposable element dynamics among asymbiotic and ectomycorrhizal Amanita fungi.</title>
        <authorList>
            <consortium name="DOE Joint Genome Institute"/>
            <person name="Hess J."/>
            <person name="Skrede I."/>
            <person name="Wolfe B."/>
            <person name="LaButti K."/>
            <person name="Ohm R.A."/>
            <person name="Grigoriev I.V."/>
            <person name="Pringle A."/>
        </authorList>
    </citation>
    <scope>NUCLEOTIDE SEQUENCE [LARGE SCALE GENOMIC DNA]</scope>
    <source>
        <strain evidence="4 5">SKay4041</strain>
    </source>
</reference>
<dbReference type="Gene3D" id="1.25.10.10">
    <property type="entry name" value="Leucine-rich Repeat Variant"/>
    <property type="match status" value="1"/>
</dbReference>
<organism evidence="4 5">
    <name type="scientific">Amanita thiersii Skay4041</name>
    <dbReference type="NCBI Taxonomy" id="703135"/>
    <lineage>
        <taxon>Eukaryota</taxon>
        <taxon>Fungi</taxon>
        <taxon>Dikarya</taxon>
        <taxon>Basidiomycota</taxon>
        <taxon>Agaricomycotina</taxon>
        <taxon>Agaricomycetes</taxon>
        <taxon>Agaricomycetidae</taxon>
        <taxon>Agaricales</taxon>
        <taxon>Pluteineae</taxon>
        <taxon>Amanitaceae</taxon>
        <taxon>Amanita</taxon>
    </lineage>
</organism>
<dbReference type="STRING" id="703135.A0A2A9NHZ0"/>
<proteinExistence type="predicted"/>
<dbReference type="InterPro" id="IPR052587">
    <property type="entry name" value="TELO2-interacting_protein_1"/>
</dbReference>
<protein>
    <submittedName>
        <fullName evidence="4">Uncharacterized protein</fullName>
    </submittedName>
</protein>
<feature type="domain" description="TTI1 C-terminal TPR" evidence="3">
    <location>
        <begin position="822"/>
        <end position="1103"/>
    </location>
</feature>
<dbReference type="InterPro" id="IPR016024">
    <property type="entry name" value="ARM-type_fold"/>
</dbReference>
<dbReference type="EMBL" id="KZ302022">
    <property type="protein sequence ID" value="PFH49688.1"/>
    <property type="molecule type" value="Genomic_DNA"/>
</dbReference>
<name>A0A2A9NHZ0_9AGAR</name>
<dbReference type="Pfam" id="PF24181">
    <property type="entry name" value="TPR_TTI1_C"/>
    <property type="match status" value="1"/>
</dbReference>
<dbReference type="Pfam" id="PF24173">
    <property type="entry name" value="TPR_TTI1_N"/>
    <property type="match status" value="1"/>
</dbReference>
<feature type="compositionally biased region" description="Polar residues" evidence="1">
    <location>
        <begin position="883"/>
        <end position="896"/>
    </location>
</feature>
<dbReference type="InterPro" id="IPR057566">
    <property type="entry name" value="TPR_TTI1_N"/>
</dbReference>
<keyword evidence="5" id="KW-1185">Reference proteome</keyword>